<dbReference type="InParanoid" id="A0A7M7IXW0"/>
<evidence type="ECO:0000256" key="5">
    <source>
        <dbReference type="ARBA" id="ARBA00022771"/>
    </source>
</evidence>
<dbReference type="GO" id="GO:0008270">
    <property type="term" value="F:zinc ion binding"/>
    <property type="evidence" value="ECO:0007669"/>
    <property type="project" value="UniProtKB-KW"/>
</dbReference>
<dbReference type="InterPro" id="IPR001870">
    <property type="entry name" value="B30.2/SPRY"/>
</dbReference>
<dbReference type="FunFam" id="3.30.40.10:FF:000133">
    <property type="entry name" value="E3 ubiquitin-protein ligase RNF123"/>
    <property type="match status" value="1"/>
</dbReference>
<organism evidence="12 13">
    <name type="scientific">Nasonia vitripennis</name>
    <name type="common">Parasitic wasp</name>
    <dbReference type="NCBI Taxonomy" id="7425"/>
    <lineage>
        <taxon>Eukaryota</taxon>
        <taxon>Metazoa</taxon>
        <taxon>Ecdysozoa</taxon>
        <taxon>Arthropoda</taxon>
        <taxon>Hexapoda</taxon>
        <taxon>Insecta</taxon>
        <taxon>Pterygota</taxon>
        <taxon>Neoptera</taxon>
        <taxon>Endopterygota</taxon>
        <taxon>Hymenoptera</taxon>
        <taxon>Apocrita</taxon>
        <taxon>Proctotrupomorpha</taxon>
        <taxon>Chalcidoidea</taxon>
        <taxon>Pteromalidae</taxon>
        <taxon>Pteromalinae</taxon>
        <taxon>Nasonia</taxon>
    </lineage>
</organism>
<dbReference type="GO" id="GO:0005737">
    <property type="term" value="C:cytoplasm"/>
    <property type="evidence" value="ECO:0007669"/>
    <property type="project" value="TreeGrafter"/>
</dbReference>
<dbReference type="Gene3D" id="2.60.120.920">
    <property type="match status" value="1"/>
</dbReference>
<keyword evidence="4" id="KW-0479">Metal-binding</keyword>
<dbReference type="Pfam" id="PF25576">
    <property type="entry name" value="TPR_RNF123"/>
    <property type="match status" value="1"/>
</dbReference>
<comment type="catalytic activity">
    <reaction evidence="1">
        <text>S-ubiquitinyl-[E2 ubiquitin-conjugating enzyme]-L-cysteine + [acceptor protein]-L-lysine = [E2 ubiquitin-conjugating enzyme]-L-cysteine + N(6)-ubiquitinyl-[acceptor protein]-L-lysine.</text>
        <dbReference type="EC" id="2.3.2.27"/>
    </reaction>
</comment>
<dbReference type="EnsemblMetazoa" id="XM_001607249">
    <property type="protein sequence ID" value="XP_001607299"/>
    <property type="gene ID" value="LOC100123630"/>
</dbReference>
<dbReference type="PANTHER" id="PTHR13363">
    <property type="entry name" value="RING FINGER AND SRY DOMAIN-CONTAINING"/>
    <property type="match status" value="1"/>
</dbReference>
<evidence type="ECO:0000313" key="12">
    <source>
        <dbReference type="EnsemblMetazoa" id="XP_016840674"/>
    </source>
</evidence>
<dbReference type="AlphaFoldDB" id="A0A7M7IXW0"/>
<dbReference type="EnsemblMetazoa" id="XM_016985185">
    <property type="protein sequence ID" value="XP_016840674"/>
    <property type="gene ID" value="LOC100123630"/>
</dbReference>
<dbReference type="SMART" id="SM00449">
    <property type="entry name" value="SPRY"/>
    <property type="match status" value="1"/>
</dbReference>
<dbReference type="Pfam" id="PF13920">
    <property type="entry name" value="zf-C3HC4_3"/>
    <property type="match status" value="1"/>
</dbReference>
<keyword evidence="6" id="KW-0833">Ubl conjugation pathway</keyword>
<evidence type="ECO:0000259" key="11">
    <source>
        <dbReference type="PROSITE" id="PS50188"/>
    </source>
</evidence>
<keyword evidence="7" id="KW-0862">Zinc</keyword>
<feature type="domain" description="RING-type" evidence="10">
    <location>
        <begin position="1192"/>
        <end position="1230"/>
    </location>
</feature>
<evidence type="ECO:0000256" key="4">
    <source>
        <dbReference type="ARBA" id="ARBA00022723"/>
    </source>
</evidence>
<dbReference type="PROSITE" id="PS50089">
    <property type="entry name" value="ZF_RING_2"/>
    <property type="match status" value="1"/>
</dbReference>
<dbReference type="Pfam" id="PF00622">
    <property type="entry name" value="SPRY"/>
    <property type="match status" value="1"/>
</dbReference>
<evidence type="ECO:0000256" key="6">
    <source>
        <dbReference type="ARBA" id="ARBA00022786"/>
    </source>
</evidence>
<dbReference type="InterPro" id="IPR057987">
    <property type="entry name" value="TPR_RNF123/RKP"/>
</dbReference>
<dbReference type="OMA" id="LCCFHRL"/>
<dbReference type="SUPFAM" id="SSF49899">
    <property type="entry name" value="Concanavalin A-like lectins/glucanases"/>
    <property type="match status" value="1"/>
</dbReference>
<evidence type="ECO:0000256" key="8">
    <source>
        <dbReference type="PROSITE-ProRule" id="PRU00175"/>
    </source>
</evidence>
<accession>A0A7M7IXW0</accession>
<dbReference type="FunCoup" id="A0A7M7IXW0">
    <property type="interactions" value="607"/>
</dbReference>
<dbReference type="GO" id="GO:0061630">
    <property type="term" value="F:ubiquitin protein ligase activity"/>
    <property type="evidence" value="ECO:0007669"/>
    <property type="project" value="UniProtKB-EC"/>
</dbReference>
<dbReference type="Gene3D" id="3.30.40.10">
    <property type="entry name" value="Zinc/RING finger domain, C3HC4 (zinc finger)"/>
    <property type="match status" value="1"/>
</dbReference>
<dbReference type="InterPro" id="IPR043136">
    <property type="entry name" value="B30.2/SPRY_sf"/>
</dbReference>
<dbReference type="OrthoDB" id="258495at2759"/>
<dbReference type="PANTHER" id="PTHR13363:SF5">
    <property type="entry name" value="E3 UBIQUITIN-PROTEIN LIGASE RNF123"/>
    <property type="match status" value="1"/>
</dbReference>
<dbReference type="PROSITE" id="PS50188">
    <property type="entry name" value="B302_SPRY"/>
    <property type="match status" value="1"/>
</dbReference>
<evidence type="ECO:0000256" key="9">
    <source>
        <dbReference type="SAM" id="Coils"/>
    </source>
</evidence>
<dbReference type="InterPro" id="IPR013083">
    <property type="entry name" value="Znf_RING/FYVE/PHD"/>
</dbReference>
<dbReference type="GO" id="GO:0051603">
    <property type="term" value="P:proteolysis involved in protein catabolic process"/>
    <property type="evidence" value="ECO:0007669"/>
    <property type="project" value="TreeGrafter"/>
</dbReference>
<keyword evidence="5 8" id="KW-0863">Zinc-finger</keyword>
<protein>
    <recommendedName>
        <fullName evidence="2">RING-type E3 ubiquitin transferase</fullName>
        <ecNumber evidence="2">2.3.2.27</ecNumber>
    </recommendedName>
</protein>
<dbReference type="GO" id="GO:0016567">
    <property type="term" value="P:protein ubiquitination"/>
    <property type="evidence" value="ECO:0007669"/>
    <property type="project" value="UniProtKB-ARBA"/>
</dbReference>
<evidence type="ECO:0000256" key="1">
    <source>
        <dbReference type="ARBA" id="ARBA00000900"/>
    </source>
</evidence>
<evidence type="ECO:0000313" key="13">
    <source>
        <dbReference type="Proteomes" id="UP000002358"/>
    </source>
</evidence>
<dbReference type="EC" id="2.3.2.27" evidence="2"/>
<proteinExistence type="predicted"/>
<evidence type="ECO:0000256" key="3">
    <source>
        <dbReference type="ARBA" id="ARBA00022679"/>
    </source>
</evidence>
<evidence type="ECO:0000256" key="2">
    <source>
        <dbReference type="ARBA" id="ARBA00012483"/>
    </source>
</evidence>
<dbReference type="InterPro" id="IPR045129">
    <property type="entry name" value="RNF123/RKP/RSPRY1"/>
</dbReference>
<dbReference type="Proteomes" id="UP000002358">
    <property type="component" value="Chromosome 4"/>
</dbReference>
<reference evidence="12" key="1">
    <citation type="submission" date="2021-01" db="UniProtKB">
        <authorList>
            <consortium name="EnsemblMetazoa"/>
        </authorList>
    </citation>
    <scope>IDENTIFICATION</scope>
</reference>
<evidence type="ECO:0000256" key="7">
    <source>
        <dbReference type="ARBA" id="ARBA00022833"/>
    </source>
</evidence>
<dbReference type="CDD" id="cd16541">
    <property type="entry name" value="RING-HC_RNF123"/>
    <property type="match status" value="1"/>
</dbReference>
<dbReference type="KEGG" id="nvi:100123630"/>
<keyword evidence="13" id="KW-1185">Reference proteome</keyword>
<sequence>MYLKELVTNVFGSPFFDEINNPVSCNESLDKDHSEIQRIINQIEQRVGQILFEAKNENNLVDDREGRLGPKLVRLDTSTHHGLFIVSSDRLSVNSQSNFSTMRANTGVYRGKWMYEVQLGSKGVMQLGWGTAQCKFNQESGVGDIVNSYAYDGNRVRKWNVSTHKYGEPWLSGDIIGCAIDMDNGSISFYRNGKNLGVAFERITMGPGILYFPTVSLAFTENITTNFGTTPMRYPIEGYQILQQRPAVEIQNAQILFEWLERLLKEYKNLDDLIKFCKEDQIISIRAFMACVARCILKQIGPLVAVPYIAQDIFVPFVKKIIKIDNDMLFTCLDLMWTFLEKHEMKVCLETAVTYLSSVFRQVSVVLKYPDQCAVLVLLNNLCQHTRTRHYLLQFILFDKVKFANFIHVKPVDDDCLNNIVNTIWWETSPIDSLIESNKVHYTKACDEIKFCVTEVESLQVELLKTLLINTDGDATSTPTSRTIFLRKFRRFVKENLISSRSEFLQPMPMHQTPLPITLCCFHRLLVTFRVLWNDEIGLTNPVYTPCRSFCDSSINYSGIDRIGGVLSHLNKAFQNDLLQLLGSDHLQLQQETVTAEAENTQLTANAFAAGNTRVAAAAAAAAESPVISVFARMINVNSVNVGGSSLLERIGYFPYHSREDGTPMQLGPQDSAMSLIELLDGIILFYHAAAKKQIAKVANIRDVMSEYIIAISETKNRLDLVKNFNDRISQDIQLQLLKTIEIFNKKLTEQARHMAWVRAVVYSEEKQQRLVWLLKTILTTLEKASENGNLFSFVPEFYLEVLADLLNSLKNHIHPTVPMDRIAGFKEMLQEIAQFLCDHFQDTRIVNANSKDTLILTLAGFASNSMTLEALESVSRDSRMKMVSNLLRSYENRAWAQSNWILVRFWQGNGFAFRYDKSPHIAKKVGPKILNQESLAQPIKPCPSSVFQDHIKQVLLSNNQATTLFLNSLLNQLNWAFSEFIGMIQEIHNVSSRPERVFIESRQLKICATCFDLAVSLLRVLEMIASIAPNVFTDSSLPSSENLLARLCQLLCQILNRTSMQTSSFQHVVLLDIPDLQTVDHFPILTAVVGILLALLKEDMLISESDQVPKVTKAIITEPSFQMTSLYFVLGDVKNTKIKNLKPFSFLNYKDQHLHVTEAEIDLVKKMIRHLDYYRTQLPLAETPCNDDDLCTICYAYPITAIFKPCNHTSCHACIDRHLLNSRNCFFCKASITQVVSTEGKVLHEFSSETSIQVSSSESTEDSMQP</sequence>
<dbReference type="InterPro" id="IPR003877">
    <property type="entry name" value="SPRY_dom"/>
</dbReference>
<dbReference type="SUPFAM" id="SSF57850">
    <property type="entry name" value="RING/U-box"/>
    <property type="match status" value="1"/>
</dbReference>
<gene>
    <name evidence="12" type="primary">100123630</name>
</gene>
<dbReference type="SMR" id="A0A7M7IXW0"/>
<name>A0A7M7IXW0_NASVI</name>
<feature type="coiled-coil region" evidence="9">
    <location>
        <begin position="250"/>
        <end position="280"/>
    </location>
</feature>
<evidence type="ECO:0000259" key="10">
    <source>
        <dbReference type="PROSITE" id="PS50089"/>
    </source>
</evidence>
<keyword evidence="9" id="KW-0175">Coiled coil</keyword>
<keyword evidence="3" id="KW-0808">Transferase</keyword>
<feature type="domain" description="B30.2/SPRY" evidence="11">
    <location>
        <begin position="53"/>
        <end position="232"/>
    </location>
</feature>
<dbReference type="InterPro" id="IPR013320">
    <property type="entry name" value="ConA-like_dom_sf"/>
</dbReference>
<dbReference type="InterPro" id="IPR001841">
    <property type="entry name" value="Znf_RING"/>
</dbReference>